<comment type="caution">
    <text evidence="2">The sequence shown here is derived from an EMBL/GenBank/DDBJ whole genome shotgun (WGS) entry which is preliminary data.</text>
</comment>
<evidence type="ECO:0000313" key="2">
    <source>
        <dbReference type="EMBL" id="NIZ69749.1"/>
    </source>
</evidence>
<sequence length="135" mass="15179">MEQIPFLFFTRVVVTILGGFFLAHSTVIAKVPSFEGLYRFLNTSSTSRLTLAFSAMLIGVISLLMGKFYLDFFPAFASITVATVIFLEEYLANNGAQNQATSFLSKYALEYKKHWGLFAMFVGLLHLFAVNLPWL</sequence>
<dbReference type="Proteomes" id="UP000778951">
    <property type="component" value="Unassembled WGS sequence"/>
</dbReference>
<evidence type="ECO:0000313" key="3">
    <source>
        <dbReference type="Proteomes" id="UP000778951"/>
    </source>
</evidence>
<dbReference type="AlphaFoldDB" id="A0A968GIU2"/>
<feature type="transmembrane region" description="Helical" evidence="1">
    <location>
        <begin position="6"/>
        <end position="28"/>
    </location>
</feature>
<reference evidence="2" key="1">
    <citation type="submission" date="2020-03" db="EMBL/GenBank/DDBJ databases">
        <title>Spirochaetal bacteria isolated from arthropods constitute a novel genus Entomospira genus novum within the order Spirochaetales.</title>
        <authorList>
            <person name="Grana-Miraglia L."/>
            <person name="Sikutova S."/>
            <person name="Fingerle V."/>
            <person name="Sing A."/>
            <person name="Castillo-Ramirez S."/>
            <person name="Margos G."/>
            <person name="Rudolf I."/>
        </authorList>
    </citation>
    <scope>NUCLEOTIDE SEQUENCE</scope>
    <source>
        <strain evidence="2">BR149</strain>
    </source>
</reference>
<dbReference type="EMBL" id="JAATLM010000001">
    <property type="protein sequence ID" value="NIZ69749.1"/>
    <property type="molecule type" value="Genomic_DNA"/>
</dbReference>
<organism evidence="2 3">
    <name type="scientific">Entomospira culicis</name>
    <dbReference type="NCBI Taxonomy" id="2719989"/>
    <lineage>
        <taxon>Bacteria</taxon>
        <taxon>Pseudomonadati</taxon>
        <taxon>Spirochaetota</taxon>
        <taxon>Spirochaetia</taxon>
        <taxon>Spirochaetales</taxon>
        <taxon>Spirochaetaceae</taxon>
        <taxon>Entomospira</taxon>
    </lineage>
</organism>
<keyword evidence="1" id="KW-0812">Transmembrane</keyword>
<dbReference type="RefSeq" id="WP_167695830.1">
    <property type="nucleotide sequence ID" value="NZ_CP118181.1"/>
</dbReference>
<evidence type="ECO:0000256" key="1">
    <source>
        <dbReference type="SAM" id="Phobius"/>
    </source>
</evidence>
<protein>
    <submittedName>
        <fullName evidence="2">Uncharacterized protein</fullName>
    </submittedName>
</protein>
<keyword evidence="1" id="KW-1133">Transmembrane helix</keyword>
<keyword evidence="1" id="KW-0472">Membrane</keyword>
<proteinExistence type="predicted"/>
<feature type="transmembrane region" description="Helical" evidence="1">
    <location>
        <begin position="114"/>
        <end position="134"/>
    </location>
</feature>
<feature type="transmembrane region" description="Helical" evidence="1">
    <location>
        <begin position="49"/>
        <end position="66"/>
    </location>
</feature>
<feature type="transmembrane region" description="Helical" evidence="1">
    <location>
        <begin position="72"/>
        <end position="93"/>
    </location>
</feature>
<keyword evidence="3" id="KW-1185">Reference proteome</keyword>
<accession>A0A968GIU2</accession>
<name>A0A968GIU2_9SPIO</name>
<gene>
    <name evidence="2" type="ORF">HCT48_05930</name>
</gene>